<dbReference type="Gene3D" id="1.10.260.40">
    <property type="entry name" value="lambda repressor-like DNA-binding domains"/>
    <property type="match status" value="1"/>
</dbReference>
<feature type="domain" description="HTH cro/C1-type" evidence="1">
    <location>
        <begin position="13"/>
        <end position="69"/>
    </location>
</feature>
<dbReference type="CDD" id="cd00093">
    <property type="entry name" value="HTH_XRE"/>
    <property type="match status" value="1"/>
</dbReference>
<proteinExistence type="predicted"/>
<accession>A0A9P3ZIU0</accession>
<dbReference type="InterPro" id="IPR010982">
    <property type="entry name" value="Lambda_DNA-bd_dom_sf"/>
</dbReference>
<evidence type="ECO:0000313" key="2">
    <source>
        <dbReference type="EMBL" id="KAA2559063.1"/>
    </source>
</evidence>
<dbReference type="RefSeq" id="WP_055204027.1">
    <property type="nucleotide sequence ID" value="NZ_DAWDXQ010000019.1"/>
</dbReference>
<dbReference type="InterPro" id="IPR001387">
    <property type="entry name" value="Cro/C1-type_HTH"/>
</dbReference>
<gene>
    <name evidence="2" type="ORF">F2S36_11435</name>
    <name evidence="3" type="ORF">NE651_09410</name>
</gene>
<dbReference type="EMBL" id="VVUY01000009">
    <property type="protein sequence ID" value="KAA2559063.1"/>
    <property type="molecule type" value="Genomic_DNA"/>
</dbReference>
<evidence type="ECO:0000313" key="4">
    <source>
        <dbReference type="Proteomes" id="UP000323119"/>
    </source>
</evidence>
<reference evidence="3" key="2">
    <citation type="submission" date="2022-06" db="EMBL/GenBank/DDBJ databases">
        <title>Isolation of gut microbiota from human fecal samples.</title>
        <authorList>
            <person name="Pamer E.G."/>
            <person name="Barat B."/>
            <person name="Waligurski E."/>
            <person name="Medina S."/>
            <person name="Paddock L."/>
            <person name="Mostad J."/>
        </authorList>
    </citation>
    <scope>NUCLEOTIDE SEQUENCE</scope>
    <source>
        <strain evidence="3">DFI.6.22</strain>
    </source>
</reference>
<dbReference type="SUPFAM" id="SSF47413">
    <property type="entry name" value="lambda repressor-like DNA-binding domains"/>
    <property type="match status" value="1"/>
</dbReference>
<reference evidence="2 4" key="1">
    <citation type="journal article" date="2019" name="Nat. Med.">
        <title>A library of human gut bacterial isolates paired with longitudinal multiomics data enables mechanistic microbiome research.</title>
        <authorList>
            <person name="Poyet M."/>
            <person name="Groussin M."/>
            <person name="Gibbons S.M."/>
            <person name="Avila-Pacheco J."/>
            <person name="Jiang X."/>
            <person name="Kearney S.M."/>
            <person name="Perrotta A.R."/>
            <person name="Berdy B."/>
            <person name="Zhao S."/>
            <person name="Lieberman T.D."/>
            <person name="Swanson P.K."/>
            <person name="Smith M."/>
            <person name="Roesemann S."/>
            <person name="Alexander J.E."/>
            <person name="Rich S.A."/>
            <person name="Livny J."/>
            <person name="Vlamakis H."/>
            <person name="Clish C."/>
            <person name="Bullock K."/>
            <person name="Deik A."/>
            <person name="Scott J."/>
            <person name="Pierce K.A."/>
            <person name="Xavier R.J."/>
            <person name="Alm E.J."/>
        </authorList>
    </citation>
    <scope>NUCLEOTIDE SEQUENCE [LARGE SCALE GENOMIC DNA]</scope>
    <source>
        <strain evidence="2 4">BIOML-A204</strain>
    </source>
</reference>
<dbReference type="AlphaFoldDB" id="A0A9P3ZIU0"/>
<dbReference type="PROSITE" id="PS50943">
    <property type="entry name" value="HTH_CROC1"/>
    <property type="match status" value="1"/>
</dbReference>
<organism evidence="2 4">
    <name type="scientific">Alistipes onderdonkii</name>
    <dbReference type="NCBI Taxonomy" id="328813"/>
    <lineage>
        <taxon>Bacteria</taxon>
        <taxon>Pseudomonadati</taxon>
        <taxon>Bacteroidota</taxon>
        <taxon>Bacteroidia</taxon>
        <taxon>Bacteroidales</taxon>
        <taxon>Rikenellaceae</taxon>
        <taxon>Alistipes</taxon>
    </lineage>
</organism>
<dbReference type="EMBL" id="JANGBQ010000012">
    <property type="protein sequence ID" value="MCQ5083108.1"/>
    <property type="molecule type" value="Genomic_DNA"/>
</dbReference>
<dbReference type="SMART" id="SM00530">
    <property type="entry name" value="HTH_XRE"/>
    <property type="match status" value="1"/>
</dbReference>
<protein>
    <submittedName>
        <fullName evidence="2">Helix-turn-helix transcriptional regulator</fullName>
    </submittedName>
</protein>
<evidence type="ECO:0000313" key="3">
    <source>
        <dbReference type="EMBL" id="MCQ5083108.1"/>
    </source>
</evidence>
<sequence>MKTPVDIYVIEAVRRERMAQRVSQAMLAFGIGVSKSFIGMAESPKYEIKYNLNHINEIARFLGCSPRKFLPEEPL</sequence>
<name>A0A9P3ZIU0_9BACT</name>
<comment type="caution">
    <text evidence="2">The sequence shown here is derived from an EMBL/GenBank/DDBJ whole genome shotgun (WGS) entry which is preliminary data.</text>
</comment>
<dbReference type="GO" id="GO:0003677">
    <property type="term" value="F:DNA binding"/>
    <property type="evidence" value="ECO:0007669"/>
    <property type="project" value="InterPro"/>
</dbReference>
<dbReference type="Proteomes" id="UP000323119">
    <property type="component" value="Unassembled WGS sequence"/>
</dbReference>
<evidence type="ECO:0000259" key="1">
    <source>
        <dbReference type="PROSITE" id="PS50943"/>
    </source>
</evidence>
<dbReference type="Proteomes" id="UP001205035">
    <property type="component" value="Unassembled WGS sequence"/>
</dbReference>